<evidence type="ECO:0000259" key="11">
    <source>
        <dbReference type="PROSITE" id="PS51724"/>
    </source>
</evidence>
<evidence type="ECO:0000256" key="3">
    <source>
        <dbReference type="ARBA" id="ARBA00022801"/>
    </source>
</evidence>
<evidence type="ECO:0000313" key="13">
    <source>
        <dbReference type="Proteomes" id="UP000644699"/>
    </source>
</evidence>
<evidence type="ECO:0000256" key="4">
    <source>
        <dbReference type="ARBA" id="ARBA00022960"/>
    </source>
</evidence>
<evidence type="ECO:0000256" key="1">
    <source>
        <dbReference type="ARBA" id="ARBA00007164"/>
    </source>
</evidence>
<dbReference type="GO" id="GO:0006508">
    <property type="term" value="P:proteolysis"/>
    <property type="evidence" value="ECO:0007669"/>
    <property type="project" value="InterPro"/>
</dbReference>
<sequence length="478" mass="50269">MVKSAGALGVALALLTQGAEAAGRHSAFVIDANNGKVLFSDDADELRFPASLTKMMTLYMLFEAMHDGRVNLSTPMKVSAYASARPPTKLRLQPGSTLTVQEAILGLVTLSANDASVVIAEHLGGSEARFAQMMTAKAHQLGMSRTVFRNANGLPNENQHSTARDMATLGIALREHFPSEYRFFSTKSFNFRGRTINSHNKLVGRVKGVDGIKTGYINASGFNLVSSLFDGDRKIVGVVFGGNTAAARDNEMAKLLAKYLPSASTRSAGPLVAERKRSGRVNADIQVAAASALPAAGNAPVPQFADRKVSINERIAEAYGSSAGDAIARVTKPGRQVIGRDAIRAALASRQDADLVRPTAAPAPVATAYGENRPVPRAAIPSADLDAGTTGAVAEETAGSPWVVQIAATADRSQALQMLNDAKDKVGKPLARAMPVAQRVGAQGLYRARFAGFDTKDAANAACAALKKRSYSCFAVAN</sequence>
<dbReference type="GO" id="GO:0009002">
    <property type="term" value="F:serine-type D-Ala-D-Ala carboxypeptidase activity"/>
    <property type="evidence" value="ECO:0007669"/>
    <property type="project" value="InterPro"/>
</dbReference>
<dbReference type="Pfam" id="PF00768">
    <property type="entry name" value="Peptidase_S11"/>
    <property type="match status" value="1"/>
</dbReference>
<dbReference type="InterPro" id="IPR012338">
    <property type="entry name" value="Beta-lactam/transpept-like"/>
</dbReference>
<dbReference type="PANTHER" id="PTHR21581:SF6">
    <property type="entry name" value="TRAFFICKING PROTEIN PARTICLE COMPLEX SUBUNIT 12"/>
    <property type="match status" value="1"/>
</dbReference>
<feature type="binding site" evidence="8">
    <location>
        <position position="213"/>
    </location>
    <ligand>
        <name>substrate</name>
    </ligand>
</feature>
<feature type="active site" description="Acyl-ester intermediate" evidence="7">
    <location>
        <position position="51"/>
    </location>
</feature>
<dbReference type="Pfam" id="PF05036">
    <property type="entry name" value="SPOR"/>
    <property type="match status" value="1"/>
</dbReference>
<keyword evidence="13" id="KW-1185">Reference proteome</keyword>
<feature type="active site" description="Proton acceptor" evidence="7">
    <location>
        <position position="54"/>
    </location>
</feature>
<dbReference type="AlphaFoldDB" id="A0A916ZCY7"/>
<evidence type="ECO:0000256" key="6">
    <source>
        <dbReference type="ARBA" id="ARBA00023316"/>
    </source>
</evidence>
<reference evidence="12" key="1">
    <citation type="journal article" date="2014" name="Int. J. Syst. Evol. Microbiol.">
        <title>Complete genome sequence of Corynebacterium casei LMG S-19264T (=DSM 44701T), isolated from a smear-ripened cheese.</title>
        <authorList>
            <consortium name="US DOE Joint Genome Institute (JGI-PGF)"/>
            <person name="Walter F."/>
            <person name="Albersmeier A."/>
            <person name="Kalinowski J."/>
            <person name="Ruckert C."/>
        </authorList>
    </citation>
    <scope>NUCLEOTIDE SEQUENCE</scope>
    <source>
        <strain evidence="12">CGMCC 1.15367</strain>
    </source>
</reference>
<evidence type="ECO:0000256" key="7">
    <source>
        <dbReference type="PIRSR" id="PIRSR618044-1"/>
    </source>
</evidence>
<keyword evidence="6" id="KW-0961">Cell wall biogenesis/degradation</keyword>
<keyword evidence="3" id="KW-0378">Hydrolase</keyword>
<dbReference type="InterPro" id="IPR007730">
    <property type="entry name" value="SPOR-like_dom"/>
</dbReference>
<dbReference type="Gene3D" id="3.30.70.1070">
    <property type="entry name" value="Sporulation related repeat"/>
    <property type="match status" value="1"/>
</dbReference>
<dbReference type="SUPFAM" id="SSF56601">
    <property type="entry name" value="beta-lactamase/transpeptidase-like"/>
    <property type="match status" value="1"/>
</dbReference>
<dbReference type="PANTHER" id="PTHR21581">
    <property type="entry name" value="D-ALANYL-D-ALANINE CARBOXYPEPTIDASE"/>
    <property type="match status" value="1"/>
</dbReference>
<dbReference type="GO" id="GO:0009252">
    <property type="term" value="P:peptidoglycan biosynthetic process"/>
    <property type="evidence" value="ECO:0007669"/>
    <property type="project" value="UniProtKB-KW"/>
</dbReference>
<dbReference type="SUPFAM" id="SSF110997">
    <property type="entry name" value="Sporulation related repeat"/>
    <property type="match status" value="1"/>
</dbReference>
<dbReference type="PRINTS" id="PR00725">
    <property type="entry name" value="DADACBPTASE1"/>
</dbReference>
<keyword evidence="5" id="KW-0573">Peptidoglycan synthesis</keyword>
<protein>
    <submittedName>
        <fullName evidence="12">D-alanyl-D-alanine carboxypeptidase</fullName>
    </submittedName>
</protein>
<feature type="signal peptide" evidence="10">
    <location>
        <begin position="1"/>
        <end position="21"/>
    </location>
</feature>
<feature type="active site" evidence="7">
    <location>
        <position position="111"/>
    </location>
</feature>
<accession>A0A916ZCY7</accession>
<dbReference type="Gene3D" id="3.40.710.10">
    <property type="entry name" value="DD-peptidase/beta-lactamase superfamily"/>
    <property type="match status" value="1"/>
</dbReference>
<organism evidence="12 13">
    <name type="scientific">Aureimonas endophytica</name>
    <dbReference type="NCBI Taxonomy" id="2027858"/>
    <lineage>
        <taxon>Bacteria</taxon>
        <taxon>Pseudomonadati</taxon>
        <taxon>Pseudomonadota</taxon>
        <taxon>Alphaproteobacteria</taxon>
        <taxon>Hyphomicrobiales</taxon>
        <taxon>Aurantimonadaceae</taxon>
        <taxon>Aureimonas</taxon>
    </lineage>
</organism>
<name>A0A916ZCY7_9HYPH</name>
<evidence type="ECO:0000313" key="12">
    <source>
        <dbReference type="EMBL" id="GGD89519.1"/>
    </source>
</evidence>
<evidence type="ECO:0000256" key="2">
    <source>
        <dbReference type="ARBA" id="ARBA00022729"/>
    </source>
</evidence>
<evidence type="ECO:0000256" key="8">
    <source>
        <dbReference type="PIRSR" id="PIRSR618044-2"/>
    </source>
</evidence>
<feature type="chain" id="PRO_5036826236" evidence="10">
    <location>
        <begin position="22"/>
        <end position="478"/>
    </location>
</feature>
<dbReference type="InterPro" id="IPR036680">
    <property type="entry name" value="SPOR-like_sf"/>
</dbReference>
<dbReference type="GO" id="GO:0071555">
    <property type="term" value="P:cell wall organization"/>
    <property type="evidence" value="ECO:0007669"/>
    <property type="project" value="UniProtKB-KW"/>
</dbReference>
<dbReference type="InterPro" id="IPR018044">
    <property type="entry name" value="Peptidase_S11"/>
</dbReference>
<dbReference type="PROSITE" id="PS51724">
    <property type="entry name" value="SPOR"/>
    <property type="match status" value="1"/>
</dbReference>
<dbReference type="GO" id="GO:0008360">
    <property type="term" value="P:regulation of cell shape"/>
    <property type="evidence" value="ECO:0007669"/>
    <property type="project" value="UniProtKB-KW"/>
</dbReference>
<feature type="domain" description="SPOR" evidence="11">
    <location>
        <begin position="396"/>
        <end position="478"/>
    </location>
</feature>
<evidence type="ECO:0000256" key="9">
    <source>
        <dbReference type="RuleBase" id="RU004016"/>
    </source>
</evidence>
<keyword evidence="4" id="KW-0133">Cell shape</keyword>
<evidence type="ECO:0000256" key="10">
    <source>
        <dbReference type="SAM" id="SignalP"/>
    </source>
</evidence>
<keyword evidence="12" id="KW-0121">Carboxypeptidase</keyword>
<comment type="similarity">
    <text evidence="1 9">Belongs to the peptidase S11 family.</text>
</comment>
<dbReference type="Proteomes" id="UP000644699">
    <property type="component" value="Unassembled WGS sequence"/>
</dbReference>
<keyword evidence="12" id="KW-0645">Protease</keyword>
<gene>
    <name evidence="12" type="ORF">GCM10011390_05420</name>
</gene>
<proteinExistence type="inferred from homology"/>
<dbReference type="InterPro" id="IPR001967">
    <property type="entry name" value="Peptidase_S11_N"/>
</dbReference>
<keyword evidence="2 10" id="KW-0732">Signal</keyword>
<dbReference type="GO" id="GO:0042834">
    <property type="term" value="F:peptidoglycan binding"/>
    <property type="evidence" value="ECO:0007669"/>
    <property type="project" value="InterPro"/>
</dbReference>
<comment type="caution">
    <text evidence="12">The sequence shown here is derived from an EMBL/GenBank/DDBJ whole genome shotgun (WGS) entry which is preliminary data.</text>
</comment>
<evidence type="ECO:0000256" key="5">
    <source>
        <dbReference type="ARBA" id="ARBA00022984"/>
    </source>
</evidence>
<dbReference type="EMBL" id="BMIQ01000001">
    <property type="protein sequence ID" value="GGD89519.1"/>
    <property type="molecule type" value="Genomic_DNA"/>
</dbReference>
<reference evidence="12" key="2">
    <citation type="submission" date="2020-09" db="EMBL/GenBank/DDBJ databases">
        <authorList>
            <person name="Sun Q."/>
            <person name="Zhou Y."/>
        </authorList>
    </citation>
    <scope>NUCLEOTIDE SEQUENCE</scope>
    <source>
        <strain evidence="12">CGMCC 1.15367</strain>
    </source>
</reference>